<gene>
    <name evidence="22" type="ORF">Ctob_007144</name>
</gene>
<evidence type="ECO:0000259" key="20">
    <source>
        <dbReference type="SMART" id="SM00484"/>
    </source>
</evidence>
<evidence type="ECO:0000256" key="6">
    <source>
        <dbReference type="ARBA" id="ARBA00022759"/>
    </source>
</evidence>
<evidence type="ECO:0000256" key="1">
    <source>
        <dbReference type="ARBA" id="ARBA00001946"/>
    </source>
</evidence>
<dbReference type="InterPro" id="IPR006084">
    <property type="entry name" value="XPG/Rad2"/>
</dbReference>
<dbReference type="GO" id="GO:0005634">
    <property type="term" value="C:nucleus"/>
    <property type="evidence" value="ECO:0007669"/>
    <property type="project" value="UniProtKB-SubCell"/>
</dbReference>
<evidence type="ECO:0000256" key="2">
    <source>
        <dbReference type="ARBA" id="ARBA00004123"/>
    </source>
</evidence>
<keyword evidence="23" id="KW-1185">Reference proteome</keyword>
<dbReference type="PRINTS" id="PR00853">
    <property type="entry name" value="XPGRADSUPER"/>
</dbReference>
<dbReference type="FunFam" id="1.10.150.20:FF:000011">
    <property type="entry name" value="exonuclease 1"/>
    <property type="match status" value="1"/>
</dbReference>
<evidence type="ECO:0000256" key="8">
    <source>
        <dbReference type="ARBA" id="ARBA00022801"/>
    </source>
</evidence>
<comment type="cofactor">
    <cofactor evidence="1">
        <name>Mg(2+)</name>
        <dbReference type="ChEBI" id="CHEBI:18420"/>
    </cofactor>
</comment>
<dbReference type="GO" id="GO:0017108">
    <property type="term" value="F:5'-flap endonuclease activity"/>
    <property type="evidence" value="ECO:0007669"/>
    <property type="project" value="TreeGrafter"/>
</dbReference>
<dbReference type="SMART" id="SM00484">
    <property type="entry name" value="XPGI"/>
    <property type="match status" value="1"/>
</dbReference>
<keyword evidence="13" id="KW-0238">DNA-binding</keyword>
<evidence type="ECO:0000256" key="13">
    <source>
        <dbReference type="ARBA" id="ARBA00023125"/>
    </source>
</evidence>
<sequence>MGIQSLLPLIKPALQQVSLSEFKGKRVGVDGNIWIHRGLFTCAVDLACGEEPDAYIKYCSNCARLLLDHGITPLVVFDGRALAAKGDTSAKRNEGRQQARSEMDGHLEALRELELQRESRPHDKQLEYDMAAIRQKMERAAQSAVKVTQQMVERVMGALRLLGVAVLRAPNEADAQLAFLARHRKVDAVLTEDSDLVAYACPCVLVKLDRHAGTVQRLLWDDLGTVTVSGSGSLKGLTESMFLELCILCGCDYLDNIKGVGPKTALKLMLKLKDGKRVITHLRSHAPNGVRVPEGYTKRFADALVTFRHQRVWSPVQRALVHLTPLPDPLPDDLLADEVDALCGASMEAAAAATWVYAGAPPPRDDPFSMAAAMSSTVGGGLARPSANPFHVVRRVDGAPLRARDGPTGSASSSARQVPVLSAALAEAEALVGSAAKERTGAAGGDASGKRPTPSTSKVAGKVKAAISGQKRKSGALTSSAPPQKAQKTGPSIASFFQASA</sequence>
<dbReference type="OrthoDB" id="26491at2759"/>
<name>A0A0M0JWE4_9EUKA</name>
<comment type="caution">
    <text evidence="22">The sequence shown here is derived from an EMBL/GenBank/DDBJ whole genome shotgun (WGS) entry which is preliminary data.</text>
</comment>
<feature type="region of interest" description="Disordered" evidence="19">
    <location>
        <begin position="438"/>
        <end position="501"/>
    </location>
</feature>
<dbReference type="GO" id="GO:0003677">
    <property type="term" value="F:DNA binding"/>
    <property type="evidence" value="ECO:0007669"/>
    <property type="project" value="UniProtKB-KW"/>
</dbReference>
<keyword evidence="11" id="KW-0391">Immunity</keyword>
<keyword evidence="10" id="KW-0460">Magnesium</keyword>
<protein>
    <submittedName>
        <fullName evidence="22">Pin domain-like protein</fullName>
    </submittedName>
</protein>
<keyword evidence="14" id="KW-0234">DNA repair</keyword>
<dbReference type="EMBL" id="JWZX01002132">
    <property type="protein sequence ID" value="KOO30904.1"/>
    <property type="molecule type" value="Genomic_DNA"/>
</dbReference>
<evidence type="ECO:0000313" key="22">
    <source>
        <dbReference type="EMBL" id="KOO30904.1"/>
    </source>
</evidence>
<dbReference type="InterPro" id="IPR006085">
    <property type="entry name" value="XPG_DNA_repair_N"/>
</dbReference>
<evidence type="ECO:0000256" key="14">
    <source>
        <dbReference type="ARBA" id="ARBA00023204"/>
    </source>
</evidence>
<comment type="function">
    <text evidence="17">5'-&gt;3' double-stranded DNA exonuclease which may also possess a cryptic 3'-&gt;5' double-stranded DNA exonuclease activity. Functions in DNA mismatch repair (MMR) to excise mismatch-containing DNA tracts directed by strand breaks located either 5' or 3' to the mismatch. Also exhibits endonuclease activity against 5'-overhanging flap structures similar to those generated by displacement synthesis when DNA polymerase encounters the 5'-end of a downstream Okazaki fragment. Required for somatic hypermutation (SHM) and class switch recombination (CSR) of immunoglobulin genes. Essential for male and female meiosis.</text>
</comment>
<keyword evidence="8" id="KW-0378">Hydrolase</keyword>
<comment type="subunit">
    <text evidence="18">Interacts with the MLH1-PMS2 heterodimer via MLH1. Interacts with MSH3. Interacts with the MSH2-MSH6 heterodimer via MSH2, and this interaction may increase the processivity of the 5'-&gt;3' exonuclease activity. Interacts with PCNA, and this interaction may both stimulate the cryptic 3'-&gt;5' exonuclease activity and suppress the 5'-&gt;3' exonuclease activity. Interacts with WRN, and this interaction stimulates both the 5'-&gt;3' exonuclease activity and cleavage of 5'-overhanging flap structures. Interacts with RECQL/RECQ1, and this interaction stimulates cleavage of 5'-overhanging flap structures. Interacts with DNA helicase ZGRF1; the interaction is increased following DNA damage induction.</text>
</comment>
<evidence type="ECO:0000256" key="10">
    <source>
        <dbReference type="ARBA" id="ARBA00022842"/>
    </source>
</evidence>
<feature type="domain" description="XPG-I" evidence="20">
    <location>
        <begin position="160"/>
        <end position="225"/>
    </location>
</feature>
<organism evidence="22 23">
    <name type="scientific">Chrysochromulina tobinii</name>
    <dbReference type="NCBI Taxonomy" id="1460289"/>
    <lineage>
        <taxon>Eukaryota</taxon>
        <taxon>Haptista</taxon>
        <taxon>Haptophyta</taxon>
        <taxon>Prymnesiophyceae</taxon>
        <taxon>Prymnesiales</taxon>
        <taxon>Chrysochromulinaceae</taxon>
        <taxon>Chrysochromulina</taxon>
    </lineage>
</organism>
<keyword evidence="4" id="KW-0540">Nuclease</keyword>
<evidence type="ECO:0000256" key="18">
    <source>
        <dbReference type="ARBA" id="ARBA00064664"/>
    </source>
</evidence>
<evidence type="ECO:0000256" key="16">
    <source>
        <dbReference type="ARBA" id="ARBA00023254"/>
    </source>
</evidence>
<evidence type="ECO:0000259" key="21">
    <source>
        <dbReference type="SMART" id="SM00485"/>
    </source>
</evidence>
<evidence type="ECO:0000256" key="9">
    <source>
        <dbReference type="ARBA" id="ARBA00022839"/>
    </source>
</evidence>
<keyword evidence="15" id="KW-0539">Nucleus</keyword>
<proteinExistence type="predicted"/>
<dbReference type="InterPro" id="IPR029060">
    <property type="entry name" value="PIN-like_dom_sf"/>
</dbReference>
<dbReference type="InterPro" id="IPR006086">
    <property type="entry name" value="XPG-I_dom"/>
</dbReference>
<dbReference type="Proteomes" id="UP000037460">
    <property type="component" value="Unassembled WGS sequence"/>
</dbReference>
<comment type="subcellular location">
    <subcellularLocation>
        <location evidence="2">Nucleus</location>
    </subcellularLocation>
</comment>
<evidence type="ECO:0000313" key="23">
    <source>
        <dbReference type="Proteomes" id="UP000037460"/>
    </source>
</evidence>
<dbReference type="SUPFAM" id="SSF88723">
    <property type="entry name" value="PIN domain-like"/>
    <property type="match status" value="1"/>
</dbReference>
<evidence type="ECO:0000256" key="12">
    <source>
        <dbReference type="ARBA" id="ARBA00022990"/>
    </source>
</evidence>
<reference evidence="23" key="1">
    <citation type="journal article" date="2015" name="PLoS Genet.">
        <title>Genome Sequence and Transcriptome Analyses of Chrysochromulina tobin: Metabolic Tools for Enhanced Algal Fitness in the Prominent Order Prymnesiales (Haptophyceae).</title>
        <authorList>
            <person name="Hovde B.T."/>
            <person name="Deodato C.R."/>
            <person name="Hunsperger H.M."/>
            <person name="Ryken S.A."/>
            <person name="Yost W."/>
            <person name="Jha R.K."/>
            <person name="Patterson J."/>
            <person name="Monnat R.J. Jr."/>
            <person name="Barlow S.B."/>
            <person name="Starkenburg S.R."/>
            <person name="Cattolico R.A."/>
        </authorList>
    </citation>
    <scope>NUCLEOTIDE SEQUENCE</scope>
    <source>
        <strain evidence="23">CCMP291</strain>
    </source>
</reference>
<evidence type="ECO:0000256" key="7">
    <source>
        <dbReference type="ARBA" id="ARBA00022763"/>
    </source>
</evidence>
<dbReference type="SMART" id="SM00279">
    <property type="entry name" value="HhH2"/>
    <property type="match status" value="1"/>
</dbReference>
<dbReference type="CDD" id="cd09857">
    <property type="entry name" value="PIN_EXO1"/>
    <property type="match status" value="1"/>
</dbReference>
<dbReference type="Gene3D" id="3.40.50.1010">
    <property type="entry name" value="5'-nuclease"/>
    <property type="match status" value="1"/>
</dbReference>
<dbReference type="GO" id="GO:0046872">
    <property type="term" value="F:metal ion binding"/>
    <property type="evidence" value="ECO:0007669"/>
    <property type="project" value="UniProtKB-KW"/>
</dbReference>
<keyword evidence="3" id="KW-0597">Phosphoprotein</keyword>
<evidence type="ECO:0000256" key="19">
    <source>
        <dbReference type="SAM" id="MobiDB-lite"/>
    </source>
</evidence>
<dbReference type="InterPro" id="IPR044752">
    <property type="entry name" value="PIN-like_EXO1"/>
</dbReference>
<dbReference type="GO" id="GO:0051321">
    <property type="term" value="P:meiotic cell cycle"/>
    <property type="evidence" value="ECO:0007669"/>
    <property type="project" value="UniProtKB-KW"/>
</dbReference>
<dbReference type="AlphaFoldDB" id="A0A0M0JWE4"/>
<accession>A0A0M0JWE4</accession>
<dbReference type="PANTHER" id="PTHR11081:SF9">
    <property type="entry name" value="FLAP ENDONUCLEASE 1"/>
    <property type="match status" value="1"/>
</dbReference>
<keyword evidence="6" id="KW-0255">Endonuclease</keyword>
<keyword evidence="9" id="KW-0269">Exonuclease</keyword>
<keyword evidence="7" id="KW-0227">DNA damage</keyword>
<dbReference type="InterPro" id="IPR036279">
    <property type="entry name" value="5-3_exonuclease_C_sf"/>
</dbReference>
<dbReference type="FunFam" id="3.40.50.1010:FF:000111">
    <property type="entry name" value="Exonuclease 1"/>
    <property type="match status" value="1"/>
</dbReference>
<evidence type="ECO:0000256" key="4">
    <source>
        <dbReference type="ARBA" id="ARBA00022722"/>
    </source>
</evidence>
<feature type="compositionally biased region" description="Polar residues" evidence="19">
    <location>
        <begin position="476"/>
        <end position="501"/>
    </location>
</feature>
<dbReference type="SUPFAM" id="SSF47807">
    <property type="entry name" value="5' to 3' exonuclease, C-terminal subdomain"/>
    <property type="match status" value="1"/>
</dbReference>
<dbReference type="Pfam" id="PF00867">
    <property type="entry name" value="XPG_I"/>
    <property type="match status" value="1"/>
</dbReference>
<evidence type="ECO:0000256" key="17">
    <source>
        <dbReference type="ARBA" id="ARBA00057694"/>
    </source>
</evidence>
<dbReference type="GO" id="GO:0002376">
    <property type="term" value="P:immune system process"/>
    <property type="evidence" value="ECO:0007669"/>
    <property type="project" value="UniProtKB-KW"/>
</dbReference>
<dbReference type="GO" id="GO:0004527">
    <property type="term" value="F:exonuclease activity"/>
    <property type="evidence" value="ECO:0007669"/>
    <property type="project" value="UniProtKB-KW"/>
</dbReference>
<dbReference type="PANTHER" id="PTHR11081">
    <property type="entry name" value="FLAP ENDONUCLEASE FAMILY MEMBER"/>
    <property type="match status" value="1"/>
</dbReference>
<keyword evidence="16" id="KW-0469">Meiosis</keyword>
<dbReference type="Gene3D" id="1.10.150.20">
    <property type="entry name" value="5' to 3' exonuclease, C-terminal subdomain"/>
    <property type="match status" value="1"/>
</dbReference>
<dbReference type="InterPro" id="IPR008918">
    <property type="entry name" value="HhH2"/>
</dbReference>
<dbReference type="CDD" id="cd09901">
    <property type="entry name" value="H3TH_FEN1-like"/>
    <property type="match status" value="1"/>
</dbReference>
<evidence type="ECO:0000256" key="15">
    <source>
        <dbReference type="ARBA" id="ARBA00023242"/>
    </source>
</evidence>
<dbReference type="SMART" id="SM00485">
    <property type="entry name" value="XPGN"/>
    <property type="match status" value="1"/>
</dbReference>
<keyword evidence="5" id="KW-0479">Metal-binding</keyword>
<dbReference type="GO" id="GO:0006281">
    <property type="term" value="P:DNA repair"/>
    <property type="evidence" value="ECO:0007669"/>
    <property type="project" value="UniProtKB-KW"/>
</dbReference>
<keyword evidence="12" id="KW-0007">Acetylation</keyword>
<evidence type="ECO:0000256" key="11">
    <source>
        <dbReference type="ARBA" id="ARBA00022859"/>
    </source>
</evidence>
<evidence type="ECO:0000256" key="5">
    <source>
        <dbReference type="ARBA" id="ARBA00022723"/>
    </source>
</evidence>
<evidence type="ECO:0000256" key="3">
    <source>
        <dbReference type="ARBA" id="ARBA00022553"/>
    </source>
</evidence>
<dbReference type="Pfam" id="PF00752">
    <property type="entry name" value="XPG_N"/>
    <property type="match status" value="1"/>
</dbReference>
<feature type="domain" description="XPG N-terminal" evidence="21">
    <location>
        <begin position="1"/>
        <end position="99"/>
    </location>
</feature>